<accession>A0A9P3GPZ1</accession>
<dbReference type="AlphaFoldDB" id="A0A9P3GPZ1"/>
<dbReference type="OrthoDB" id="120967at2759"/>
<feature type="domain" description="Sorting nexin C-terminal" evidence="1">
    <location>
        <begin position="130"/>
        <end position="236"/>
    </location>
</feature>
<name>A0A9P3GPZ1_9APHY</name>
<dbReference type="Pfam" id="PF08628">
    <property type="entry name" value="Nexin_C"/>
    <property type="match status" value="1"/>
</dbReference>
<dbReference type="EMBL" id="BPQB01000071">
    <property type="protein sequence ID" value="GJE97425.1"/>
    <property type="molecule type" value="Genomic_DNA"/>
</dbReference>
<proteinExistence type="predicted"/>
<protein>
    <submittedName>
        <fullName evidence="2">Nexin C terminal domain-containing protein</fullName>
    </submittedName>
</protein>
<dbReference type="InterPro" id="IPR013937">
    <property type="entry name" value="Sorting_nexin_C"/>
</dbReference>
<sequence length="257" mass="28552">MAAPPPPPGSDKTAPGANFPGKRFVRTMYKSVADSIDDMFFGPSMLDVIIQRLTSQAAEFVGIVGSGVHDEDLVSQALRVSSRATSEDSLLQLPGDLKPLDGETSTSSFSSPICDLILAVFELNKKNNRLRRQAIVIILQQVFGSTIERKLRETTKEFLDEPHLLSYIDIFRGSLWENGQLKTGGPPCTAEEKLRTRDEANRKLSALMPDLGANMIGRSNTRRGARRIFAVMQNRRLNQHLMYTIVDEVFAALFPEQ</sequence>
<evidence type="ECO:0000259" key="1">
    <source>
        <dbReference type="Pfam" id="PF08628"/>
    </source>
</evidence>
<comment type="caution">
    <text evidence="2">The sequence shown here is derived from an EMBL/GenBank/DDBJ whole genome shotgun (WGS) entry which is preliminary data.</text>
</comment>
<keyword evidence="3" id="KW-1185">Reference proteome</keyword>
<organism evidence="2 3">
    <name type="scientific">Phanerochaete sordida</name>
    <dbReference type="NCBI Taxonomy" id="48140"/>
    <lineage>
        <taxon>Eukaryota</taxon>
        <taxon>Fungi</taxon>
        <taxon>Dikarya</taxon>
        <taxon>Basidiomycota</taxon>
        <taxon>Agaricomycotina</taxon>
        <taxon>Agaricomycetes</taxon>
        <taxon>Polyporales</taxon>
        <taxon>Phanerochaetaceae</taxon>
        <taxon>Phanerochaete</taxon>
    </lineage>
</organism>
<dbReference type="Proteomes" id="UP000703269">
    <property type="component" value="Unassembled WGS sequence"/>
</dbReference>
<reference evidence="2 3" key="1">
    <citation type="submission" date="2021-08" db="EMBL/GenBank/DDBJ databases">
        <title>Draft Genome Sequence of Phanerochaete sordida strain YK-624.</title>
        <authorList>
            <person name="Mori T."/>
            <person name="Dohra H."/>
            <person name="Suzuki T."/>
            <person name="Kawagishi H."/>
            <person name="Hirai H."/>
        </authorList>
    </citation>
    <scope>NUCLEOTIDE SEQUENCE [LARGE SCALE GENOMIC DNA]</scope>
    <source>
        <strain evidence="2 3">YK-624</strain>
    </source>
</reference>
<dbReference type="GO" id="GO:0035091">
    <property type="term" value="F:phosphatidylinositol binding"/>
    <property type="evidence" value="ECO:0007669"/>
    <property type="project" value="TreeGrafter"/>
</dbReference>
<evidence type="ECO:0000313" key="2">
    <source>
        <dbReference type="EMBL" id="GJE97425.1"/>
    </source>
</evidence>
<evidence type="ECO:0000313" key="3">
    <source>
        <dbReference type="Proteomes" id="UP000703269"/>
    </source>
</evidence>
<dbReference type="PANTHER" id="PTHR22775">
    <property type="entry name" value="SORTING NEXIN"/>
    <property type="match status" value="1"/>
</dbReference>
<gene>
    <name evidence="2" type="ORF">PsYK624_136430</name>
</gene>
<dbReference type="PANTHER" id="PTHR22775:SF3">
    <property type="entry name" value="SORTING NEXIN-13"/>
    <property type="match status" value="1"/>
</dbReference>